<dbReference type="EMBL" id="CAJPEV010000611">
    <property type="protein sequence ID" value="CAG0886915.1"/>
    <property type="molecule type" value="Genomic_DNA"/>
</dbReference>
<dbReference type="InterPro" id="IPR010490">
    <property type="entry name" value="COG6"/>
</dbReference>
<keyword evidence="7 18" id="KW-0813">Transport</keyword>
<evidence type="ECO:0000256" key="2">
    <source>
        <dbReference type="ARBA" id="ARBA00004141"/>
    </source>
</evidence>
<dbReference type="InterPro" id="IPR028082">
    <property type="entry name" value="Peripla_BP_I"/>
</dbReference>
<evidence type="ECO:0000313" key="24">
    <source>
        <dbReference type="Proteomes" id="UP000677054"/>
    </source>
</evidence>
<evidence type="ECO:0000256" key="13">
    <source>
        <dbReference type="ARBA" id="ARBA00023136"/>
    </source>
</evidence>
<feature type="region of interest" description="Disordered" evidence="20">
    <location>
        <begin position="1361"/>
        <end position="1381"/>
    </location>
</feature>
<feature type="transmembrane region" description="Helical" evidence="21">
    <location>
        <begin position="1264"/>
        <end position="1283"/>
    </location>
</feature>
<proteinExistence type="inferred from homology"/>
<dbReference type="OrthoDB" id="17569at2759"/>
<dbReference type="InterPro" id="IPR048369">
    <property type="entry name" value="COG6_C"/>
</dbReference>
<name>A0A7R9A1L8_9CRUS</name>
<keyword evidence="10 21" id="KW-1133">Transmembrane helix</keyword>
<keyword evidence="19" id="KW-0175">Coiled coil</keyword>
<feature type="transmembrane region" description="Helical" evidence="21">
    <location>
        <begin position="1167"/>
        <end position="1187"/>
    </location>
</feature>
<dbReference type="GO" id="GO:0017119">
    <property type="term" value="C:Golgi transport complex"/>
    <property type="evidence" value="ECO:0007669"/>
    <property type="project" value="UniProtKB-UniRule"/>
</dbReference>
<feature type="coiled-coil region" evidence="19">
    <location>
        <begin position="95"/>
        <end position="122"/>
    </location>
</feature>
<feature type="compositionally biased region" description="Polar residues" evidence="20">
    <location>
        <begin position="1369"/>
        <end position="1378"/>
    </location>
</feature>
<evidence type="ECO:0000256" key="5">
    <source>
        <dbReference type="ARBA" id="ARBA00011166"/>
    </source>
</evidence>
<dbReference type="GO" id="GO:0038039">
    <property type="term" value="C:G protein-coupled receptor heterodimeric complex"/>
    <property type="evidence" value="ECO:0007669"/>
    <property type="project" value="TreeGrafter"/>
</dbReference>
<dbReference type="GO" id="GO:0000139">
    <property type="term" value="C:Golgi membrane"/>
    <property type="evidence" value="ECO:0007669"/>
    <property type="project" value="UniProtKB-SubCell"/>
</dbReference>
<dbReference type="Proteomes" id="UP000677054">
    <property type="component" value="Unassembled WGS sequence"/>
</dbReference>
<evidence type="ECO:0000259" key="22">
    <source>
        <dbReference type="PROSITE" id="PS50259"/>
    </source>
</evidence>
<protein>
    <recommendedName>
        <fullName evidence="6 18">Conserved oligomeric Golgi complex subunit 6</fullName>
        <shortName evidence="18">COG complex subunit 6</shortName>
    </recommendedName>
    <alternativeName>
        <fullName evidence="17 18">Component of oligomeric Golgi complex 6</fullName>
    </alternativeName>
</protein>
<dbReference type="InterPro" id="IPR017978">
    <property type="entry name" value="GPCR_3_C"/>
</dbReference>
<feature type="transmembrane region" description="Helical" evidence="21">
    <location>
        <begin position="1330"/>
        <end position="1350"/>
    </location>
</feature>
<evidence type="ECO:0000256" key="15">
    <source>
        <dbReference type="ARBA" id="ARBA00023180"/>
    </source>
</evidence>
<dbReference type="Gene3D" id="3.40.50.2300">
    <property type="match status" value="2"/>
</dbReference>
<evidence type="ECO:0000256" key="10">
    <source>
        <dbReference type="ARBA" id="ARBA00022989"/>
    </source>
</evidence>
<keyword evidence="8 21" id="KW-0812">Transmembrane</keyword>
<evidence type="ECO:0000256" key="17">
    <source>
        <dbReference type="ARBA" id="ARBA00031348"/>
    </source>
</evidence>
<dbReference type="Pfam" id="PF06419">
    <property type="entry name" value="COG6_N"/>
    <property type="match status" value="1"/>
</dbReference>
<evidence type="ECO:0000256" key="12">
    <source>
        <dbReference type="ARBA" id="ARBA00023040"/>
    </source>
</evidence>
<accession>A0A7R9A1L8</accession>
<keyword evidence="12" id="KW-0297">G-protein coupled receptor</keyword>
<evidence type="ECO:0000256" key="1">
    <source>
        <dbReference type="ARBA" id="ARBA00003627"/>
    </source>
</evidence>
<keyword evidence="24" id="KW-1185">Reference proteome</keyword>
<dbReference type="InterPro" id="IPR002455">
    <property type="entry name" value="GPCR3_GABA-B"/>
</dbReference>
<reference evidence="23" key="1">
    <citation type="submission" date="2020-11" db="EMBL/GenBank/DDBJ databases">
        <authorList>
            <person name="Tran Van P."/>
        </authorList>
    </citation>
    <scope>NUCLEOTIDE SEQUENCE</scope>
</reference>
<organism evidence="23">
    <name type="scientific">Darwinula stevensoni</name>
    <dbReference type="NCBI Taxonomy" id="69355"/>
    <lineage>
        <taxon>Eukaryota</taxon>
        <taxon>Metazoa</taxon>
        <taxon>Ecdysozoa</taxon>
        <taxon>Arthropoda</taxon>
        <taxon>Crustacea</taxon>
        <taxon>Oligostraca</taxon>
        <taxon>Ostracoda</taxon>
        <taxon>Podocopa</taxon>
        <taxon>Podocopida</taxon>
        <taxon>Darwinulocopina</taxon>
        <taxon>Darwinuloidea</taxon>
        <taxon>Darwinulidae</taxon>
        <taxon>Darwinula</taxon>
    </lineage>
</organism>
<dbReference type="GO" id="GO:0006891">
    <property type="term" value="P:intra-Golgi vesicle-mediated transport"/>
    <property type="evidence" value="ECO:0007669"/>
    <property type="project" value="UniProtKB-UniRule"/>
</dbReference>
<evidence type="ECO:0000256" key="8">
    <source>
        <dbReference type="ARBA" id="ARBA00022692"/>
    </source>
</evidence>
<evidence type="ECO:0000256" key="9">
    <source>
        <dbReference type="ARBA" id="ARBA00022927"/>
    </source>
</evidence>
<evidence type="ECO:0000313" key="23">
    <source>
        <dbReference type="EMBL" id="CAD7244319.1"/>
    </source>
</evidence>
<dbReference type="GO" id="GO:0004965">
    <property type="term" value="F:G protein-coupled GABA receptor activity"/>
    <property type="evidence" value="ECO:0007669"/>
    <property type="project" value="InterPro"/>
</dbReference>
<comment type="subunit">
    <text evidence="5">Component of the conserved oligomeric Golgi complex which is composed of eight different subunits and is required for normal Golgi morphology and localization.</text>
</comment>
<evidence type="ECO:0000256" key="20">
    <source>
        <dbReference type="SAM" id="MobiDB-lite"/>
    </source>
</evidence>
<dbReference type="PANTHER" id="PTHR10519:SF77">
    <property type="entry name" value="GAMMA-AMINOBUTYRIC ACID TYPE B RECEPTOR SUBUNIT 1"/>
    <property type="match status" value="1"/>
</dbReference>
<feature type="coiled-coil region" evidence="19">
    <location>
        <begin position="1383"/>
        <end position="1426"/>
    </location>
</feature>
<dbReference type="EMBL" id="LR900128">
    <property type="protein sequence ID" value="CAD7244319.1"/>
    <property type="molecule type" value="Genomic_DNA"/>
</dbReference>
<dbReference type="GO" id="GO:0007214">
    <property type="term" value="P:gamma-aminobutyric acid signaling pathway"/>
    <property type="evidence" value="ECO:0007669"/>
    <property type="project" value="TreeGrafter"/>
</dbReference>
<dbReference type="GO" id="GO:0015031">
    <property type="term" value="P:protein transport"/>
    <property type="evidence" value="ECO:0007669"/>
    <property type="project" value="UniProtKB-KW"/>
</dbReference>
<dbReference type="Pfam" id="PF00003">
    <property type="entry name" value="7tm_3"/>
    <property type="match status" value="1"/>
</dbReference>
<keyword evidence="15" id="KW-0325">Glycoprotein</keyword>
<dbReference type="PRINTS" id="PR01176">
    <property type="entry name" value="GABABRECEPTR"/>
</dbReference>
<feature type="transmembrane region" description="Helical" evidence="21">
    <location>
        <begin position="1208"/>
        <end position="1228"/>
    </location>
</feature>
<dbReference type="Pfam" id="PF20653">
    <property type="entry name" value="COG6_C"/>
    <property type="match status" value="1"/>
</dbReference>
<dbReference type="FunFam" id="3.40.50.2300:FF:000056">
    <property type="entry name" value="Gamma-aminobutyric acid type B receptor subunit 1"/>
    <property type="match status" value="1"/>
</dbReference>
<comment type="similarity">
    <text evidence="4 18">Belongs to the COG6 family.</text>
</comment>
<keyword evidence="16" id="KW-0807">Transducer</keyword>
<evidence type="ECO:0000256" key="4">
    <source>
        <dbReference type="ARBA" id="ARBA00011023"/>
    </source>
</evidence>
<dbReference type="PANTHER" id="PTHR10519">
    <property type="entry name" value="GABA-B RECEPTOR"/>
    <property type="match status" value="1"/>
</dbReference>
<feature type="transmembrane region" description="Helical" evidence="21">
    <location>
        <begin position="1087"/>
        <end position="1114"/>
    </location>
</feature>
<evidence type="ECO:0000256" key="6">
    <source>
        <dbReference type="ARBA" id="ARBA00020973"/>
    </source>
</evidence>
<feature type="domain" description="G-protein coupled receptors family 3 profile" evidence="22">
    <location>
        <begin position="1160"/>
        <end position="1372"/>
    </location>
</feature>
<dbReference type="PROSITE" id="PS50259">
    <property type="entry name" value="G_PROTEIN_RECEP_F3_4"/>
    <property type="match status" value="1"/>
</dbReference>
<dbReference type="SMART" id="SM01087">
    <property type="entry name" value="COG6"/>
    <property type="match status" value="1"/>
</dbReference>
<evidence type="ECO:0000256" key="16">
    <source>
        <dbReference type="ARBA" id="ARBA00023224"/>
    </source>
</evidence>
<evidence type="ECO:0000256" key="7">
    <source>
        <dbReference type="ARBA" id="ARBA00022448"/>
    </source>
</evidence>
<comment type="function">
    <text evidence="1 18">Required for normal Golgi function.</text>
</comment>
<evidence type="ECO:0000256" key="11">
    <source>
        <dbReference type="ARBA" id="ARBA00023034"/>
    </source>
</evidence>
<gene>
    <name evidence="23" type="ORF">DSTB1V02_LOCUS4218</name>
</gene>
<dbReference type="InterPro" id="IPR048368">
    <property type="entry name" value="COG6_N"/>
</dbReference>
<keyword evidence="11 18" id="KW-0333">Golgi apparatus</keyword>
<dbReference type="CDD" id="cd06366">
    <property type="entry name" value="PBP1_GABAb_receptor"/>
    <property type="match status" value="1"/>
</dbReference>
<feature type="transmembrane region" description="Helical" evidence="21">
    <location>
        <begin position="1304"/>
        <end position="1324"/>
    </location>
</feature>
<keyword evidence="9 18" id="KW-0653">Protein transport</keyword>
<sequence>MTSLPSEGVIGTNPLSRKLSKILDTRLENDKDMMSALKELSSFFPENNLRTRRNLRGEIERRSLKINEDFLSAFEEVKIAVDTLYEEVLDTNKLCQSMNEKLSETKTNMSHLIEQTSQLQNESKKLDIQQKIVTAFLKKFQLSPEELACLRGRSHSGGSESAQITAGIFSALDHVKEIHQNSQMLFRTGQERAALEIMEHMAHLQETALERLYRWAQQQCRSRNGVNVNGEINPLLIKAMACLQERPVLFEYVLEEYCICQRSDIVRNFIDTLTSGGGEGIGNLRPIEMHAHDPPRYVGGMLAWLHQAVPSEKEALEILLSQCQQIDKEKEVSKWLSKICEGVCRPLSSRVEQVILSEPGPVTSCSLATMLKFYQDTLLQIIGENNGLSATLKELQQLSHRTFISALQNHAARLADSISSDANHLRSGNLSPPQALNTAMQLIRDVLQAGSMLDQKQRELPKVLSCVIDPILQALNESAACLPALEMAVYLTNCLYHLHSMLSLYEFTQSKLEMIKAQMDAHVDTLISEQASNLVHKLSLSSIYTALQRPSVGNLSQQPSMDVAAIQTFLNKLDGFLANPDALLLPQISLLHSLMIRQTVRQRCSHVIATIYRQLYDAVHNAENGYNNPSAIMNRTPEQIESIFSSWFLILLSPQLDMAAARIDLLVYPPSLKGRCTQACQPAAMLALEDINKQEDLLPGYEVKLTWNDSQCDPGLGASVMYDLLYNPPTKLLLLGGCSTVCTTVAEAAKMWNLLVLSYGASSPALSDRTRFPTFFRTHPSATVHNPVRLKLFKKFGWKKIAIIQEAEEVFVSTVDDLEVKCSEAGIEILTRQSFVTDPTDAVLNLKRQDARIIIGLFYVVAARRVLCEIYKKRLYGKSHVWFLIGWYEDNWYTLNLEEEALECTVEQMRLAAEGHLTTEAIMWYRYPNNTKTKSGMTSQDFAQRLKARLRDYGYRIDPEGYQEAPLAYDAVWAAVLALNKTLHQLHLMGKSIEDFTYNNEEIAKIMYSAMNSTEFLGISGKVAFSAKGDRIAWTQVEQLINGTYVLLGEYDTPNDNLIWFDKEKWIGGKPPPDQIIVRKELKTVSLGLLITVSIVSLLGILAAITLMVFLYNFRTKRLVRQSQPVCHLLTLLGVCACLLGICLLGLDGRLVPPHLLSLVCKARAWLLSIGFSLAYGAMFAKIWSVHLLATKAKAQGTKPQSGPHHPWMMVVFFLVVDGAILIAWEVVDPLERKMESFPAVSSPQEDVEIRPELEHCRSVNNEIWLGIMYAYKGLLLIFGLFLSYETRSVKLKMINDSRYVGMAIYNVVVLCVITAPVSVVIASQPDASFAFVSSAVIFCCLLSMGLIFIPKILEVMQHPHGGRDESRQSNSSFPSSEDQQKLDMICKENEELQKLIAENEEKIHLLQLKIKEKQAREEVNRATMESVFGKDGHVKNGSMATAPMPALASPPHFAQKAEDHVKISPRQQLFLNLGDGIQVELLKPTHEANESYL</sequence>
<evidence type="ECO:0000256" key="19">
    <source>
        <dbReference type="SAM" id="Coils"/>
    </source>
</evidence>
<comment type="subcellular location">
    <subcellularLocation>
        <location evidence="3 18">Golgi apparatus membrane</location>
        <topology evidence="3 18">Peripheral membrane protein</topology>
    </subcellularLocation>
    <subcellularLocation>
        <location evidence="2">Membrane</location>
        <topology evidence="2">Multi-pass membrane protein</topology>
    </subcellularLocation>
</comment>
<feature type="transmembrane region" description="Helical" evidence="21">
    <location>
        <begin position="1126"/>
        <end position="1147"/>
    </location>
</feature>
<evidence type="ECO:0000256" key="14">
    <source>
        <dbReference type="ARBA" id="ARBA00023170"/>
    </source>
</evidence>
<evidence type="ECO:0000256" key="18">
    <source>
        <dbReference type="RuleBase" id="RU365075"/>
    </source>
</evidence>
<dbReference type="SUPFAM" id="SSF53822">
    <property type="entry name" value="Periplasmic binding protein-like I"/>
    <property type="match status" value="1"/>
</dbReference>
<dbReference type="PRINTS" id="PR01177">
    <property type="entry name" value="GABAB1RECPTR"/>
</dbReference>
<keyword evidence="13 18" id="KW-0472">Membrane</keyword>
<evidence type="ECO:0000256" key="3">
    <source>
        <dbReference type="ARBA" id="ARBA00004395"/>
    </source>
</evidence>
<keyword evidence="14" id="KW-0675">Receptor</keyword>
<dbReference type="Pfam" id="PF01094">
    <property type="entry name" value="ANF_receptor"/>
    <property type="match status" value="1"/>
</dbReference>
<dbReference type="InterPro" id="IPR001828">
    <property type="entry name" value="ANF_lig-bd_rcpt"/>
</dbReference>
<evidence type="ECO:0000256" key="21">
    <source>
        <dbReference type="SAM" id="Phobius"/>
    </source>
</evidence>